<evidence type="ECO:0000256" key="1">
    <source>
        <dbReference type="ARBA" id="ARBA00004651"/>
    </source>
</evidence>
<evidence type="ECO:0000256" key="3">
    <source>
        <dbReference type="ARBA" id="ARBA00022475"/>
    </source>
</evidence>
<comment type="similarity">
    <text evidence="8">Belongs to the binding-protein-dependent transport system permease family. LivHM subfamily.</text>
</comment>
<evidence type="ECO:0000256" key="6">
    <source>
        <dbReference type="ARBA" id="ARBA00022989"/>
    </source>
</evidence>
<feature type="transmembrane region" description="Helical" evidence="9">
    <location>
        <begin position="196"/>
        <end position="218"/>
    </location>
</feature>
<keyword evidence="6 9" id="KW-1133">Transmembrane helix</keyword>
<feature type="transmembrane region" description="Helical" evidence="9">
    <location>
        <begin position="285"/>
        <end position="308"/>
    </location>
</feature>
<accession>A0A1W6Z2W7</accession>
<keyword evidence="3" id="KW-1003">Cell membrane</keyword>
<evidence type="ECO:0000256" key="4">
    <source>
        <dbReference type="ARBA" id="ARBA00022692"/>
    </source>
</evidence>
<reference evidence="10 11" key="1">
    <citation type="submission" date="2017-05" db="EMBL/GenBank/DDBJ databases">
        <title>Complete and WGS of Bordetella genogroups.</title>
        <authorList>
            <person name="Spilker T."/>
            <person name="LiPuma J."/>
        </authorList>
    </citation>
    <scope>NUCLEOTIDE SEQUENCE [LARGE SCALE GENOMIC DNA]</scope>
    <source>
        <strain evidence="10 11">AU17164</strain>
    </source>
</reference>
<dbReference type="CDD" id="cd06582">
    <property type="entry name" value="TM_PBP1_LivH_like"/>
    <property type="match status" value="1"/>
</dbReference>
<dbReference type="InterPro" id="IPR001851">
    <property type="entry name" value="ABC_transp_permease"/>
</dbReference>
<feature type="transmembrane region" description="Helical" evidence="9">
    <location>
        <begin position="153"/>
        <end position="175"/>
    </location>
</feature>
<evidence type="ECO:0000256" key="2">
    <source>
        <dbReference type="ARBA" id="ARBA00022448"/>
    </source>
</evidence>
<dbReference type="RefSeq" id="WP_086073009.1">
    <property type="nucleotide sequence ID" value="NZ_CP021109.1"/>
</dbReference>
<evidence type="ECO:0000256" key="8">
    <source>
        <dbReference type="ARBA" id="ARBA00037998"/>
    </source>
</evidence>
<feature type="transmembrane region" description="Helical" evidence="9">
    <location>
        <begin position="101"/>
        <end position="133"/>
    </location>
</feature>
<evidence type="ECO:0000256" key="5">
    <source>
        <dbReference type="ARBA" id="ARBA00022970"/>
    </source>
</evidence>
<comment type="subcellular location">
    <subcellularLocation>
        <location evidence="1">Cell membrane</location>
        <topology evidence="1">Multi-pass membrane protein</topology>
    </subcellularLocation>
</comment>
<dbReference type="GO" id="GO:0006865">
    <property type="term" value="P:amino acid transport"/>
    <property type="evidence" value="ECO:0007669"/>
    <property type="project" value="UniProtKB-KW"/>
</dbReference>
<feature type="transmembrane region" description="Helical" evidence="9">
    <location>
        <begin position="251"/>
        <end position="273"/>
    </location>
</feature>
<protein>
    <submittedName>
        <fullName evidence="10">Branched-chain amino acid ABC transporter permease</fullName>
    </submittedName>
</protein>
<feature type="transmembrane region" description="Helical" evidence="9">
    <location>
        <begin position="18"/>
        <end position="38"/>
    </location>
</feature>
<dbReference type="Proteomes" id="UP000194139">
    <property type="component" value="Chromosome"/>
</dbReference>
<sequence>MNAQVALILGQDGIANGAVYALLALCILLVFSVTRILLIPQGEFVVFGALCMGAMQAGQMPALVWLLAAFTVAETVCDILSGRGGAAGGVEPARRHRIARLAYPFALAALLHALPLASLPIWAQAALTLAIVAPMGPQLYRLFYQPIADASTLTLLIVSIAVHLALVGLALLVFGPEGARTLPFSDARFALGPASVASQVLWIAAVSLLWMLCLYRFFGRTVYGKALRAAADNRAGARLVGISPAFAGRTVFLLAATLGACSGILIGPATTLYYDSGFLISLKGFVAAIIGGLASYPLAVAGALMVGLVESFSAFWASAYKEIVVFTLIIPFLLWRSLRHAGIEEDEE</sequence>
<dbReference type="GO" id="GO:0005886">
    <property type="term" value="C:plasma membrane"/>
    <property type="evidence" value="ECO:0007669"/>
    <property type="project" value="UniProtKB-SubCell"/>
</dbReference>
<evidence type="ECO:0000313" key="11">
    <source>
        <dbReference type="Proteomes" id="UP000194139"/>
    </source>
</evidence>
<organism evidence="10 11">
    <name type="scientific">Bordetella genomosp. 9</name>
    <dbReference type="NCBI Taxonomy" id="1416803"/>
    <lineage>
        <taxon>Bacteria</taxon>
        <taxon>Pseudomonadati</taxon>
        <taxon>Pseudomonadota</taxon>
        <taxon>Betaproteobacteria</taxon>
        <taxon>Burkholderiales</taxon>
        <taxon>Alcaligenaceae</taxon>
        <taxon>Bordetella</taxon>
    </lineage>
</organism>
<keyword evidence="11" id="KW-1185">Reference proteome</keyword>
<keyword evidence="7 9" id="KW-0472">Membrane</keyword>
<evidence type="ECO:0000256" key="9">
    <source>
        <dbReference type="SAM" id="Phobius"/>
    </source>
</evidence>
<proteinExistence type="inferred from homology"/>
<gene>
    <name evidence="10" type="ORF">CAL13_16855</name>
</gene>
<feature type="transmembrane region" description="Helical" evidence="9">
    <location>
        <begin position="314"/>
        <end position="335"/>
    </location>
</feature>
<evidence type="ECO:0000256" key="7">
    <source>
        <dbReference type="ARBA" id="ARBA00023136"/>
    </source>
</evidence>
<dbReference type="AlphaFoldDB" id="A0A1W6Z2W7"/>
<dbReference type="EMBL" id="CP021109">
    <property type="protein sequence ID" value="ARP87690.1"/>
    <property type="molecule type" value="Genomic_DNA"/>
</dbReference>
<evidence type="ECO:0000313" key="10">
    <source>
        <dbReference type="EMBL" id="ARP87690.1"/>
    </source>
</evidence>
<keyword evidence="4 9" id="KW-0812">Transmembrane</keyword>
<dbReference type="Pfam" id="PF02653">
    <property type="entry name" value="BPD_transp_2"/>
    <property type="match status" value="1"/>
</dbReference>
<dbReference type="InterPro" id="IPR052157">
    <property type="entry name" value="BCAA_transport_permease"/>
</dbReference>
<dbReference type="PANTHER" id="PTHR11795:SF450">
    <property type="entry name" value="ABC TRANSPORTER PERMEASE PROTEIN"/>
    <property type="match status" value="1"/>
</dbReference>
<keyword evidence="2" id="KW-0813">Transport</keyword>
<name>A0A1W6Z2W7_9BORD</name>
<dbReference type="GO" id="GO:0022857">
    <property type="term" value="F:transmembrane transporter activity"/>
    <property type="evidence" value="ECO:0007669"/>
    <property type="project" value="InterPro"/>
</dbReference>
<keyword evidence="5" id="KW-0029">Amino-acid transport</keyword>
<dbReference type="PANTHER" id="PTHR11795">
    <property type="entry name" value="BRANCHED-CHAIN AMINO ACID TRANSPORT SYSTEM PERMEASE PROTEIN LIVH"/>
    <property type="match status" value="1"/>
</dbReference>